<comment type="caution">
    <text evidence="13">The sequence shown here is derived from an EMBL/GenBank/DDBJ whole genome shotgun (WGS) entry which is preliminary data.</text>
</comment>
<dbReference type="Pfam" id="PF01544">
    <property type="entry name" value="CorA"/>
    <property type="match status" value="1"/>
</dbReference>
<keyword evidence="9 12" id="KW-0472">Membrane</keyword>
<dbReference type="GO" id="GO:0015087">
    <property type="term" value="F:cobalt ion transmembrane transporter activity"/>
    <property type="evidence" value="ECO:0007669"/>
    <property type="project" value="TreeGrafter"/>
</dbReference>
<dbReference type="RefSeq" id="WP_254908007.1">
    <property type="nucleotide sequence ID" value="NZ_CP033227.1"/>
</dbReference>
<evidence type="ECO:0000256" key="9">
    <source>
        <dbReference type="ARBA" id="ARBA00023136"/>
    </source>
</evidence>
<protein>
    <recommendedName>
        <fullName evidence="15">Magnesium transporter CorA</fullName>
    </recommendedName>
</protein>
<dbReference type="AlphaFoldDB" id="A0AA42WYN0"/>
<dbReference type="Gene3D" id="1.20.58.340">
    <property type="entry name" value="Magnesium transport protein CorA, transmembrane region"/>
    <property type="match status" value="1"/>
</dbReference>
<dbReference type="GeneID" id="70362956"/>
<dbReference type="Proteomes" id="UP001162318">
    <property type="component" value="Unassembled WGS sequence"/>
</dbReference>
<comment type="function">
    <text evidence="11">Mediates influx of magnesium ions. Alternates between open and closed states. Activated by low cytoplasmic Mg(2+) levels. Inactive when cytoplasmic Mg(2+) levels are high.</text>
</comment>
<evidence type="ECO:0000256" key="6">
    <source>
        <dbReference type="ARBA" id="ARBA00022842"/>
    </source>
</evidence>
<accession>A0AA42WYN0</accession>
<evidence type="ECO:0000256" key="2">
    <source>
        <dbReference type="ARBA" id="ARBA00009765"/>
    </source>
</evidence>
<comment type="catalytic activity">
    <reaction evidence="10">
        <text>Mg(2+)(in) = Mg(2+)(out)</text>
        <dbReference type="Rhea" id="RHEA:29827"/>
        <dbReference type="ChEBI" id="CHEBI:18420"/>
    </reaction>
</comment>
<evidence type="ECO:0000256" key="10">
    <source>
        <dbReference type="ARBA" id="ARBA00034269"/>
    </source>
</evidence>
<dbReference type="InterPro" id="IPR002523">
    <property type="entry name" value="MgTranspt_CorA/ZnTranspt_ZntB"/>
</dbReference>
<evidence type="ECO:0008006" key="15">
    <source>
        <dbReference type="Google" id="ProtNLM"/>
    </source>
</evidence>
<evidence type="ECO:0000256" key="4">
    <source>
        <dbReference type="ARBA" id="ARBA00022475"/>
    </source>
</evidence>
<dbReference type="EMBL" id="JAOCKX010000026">
    <property type="protein sequence ID" value="MDH2132926.1"/>
    <property type="molecule type" value="Genomic_DNA"/>
</dbReference>
<evidence type="ECO:0000256" key="12">
    <source>
        <dbReference type="SAM" id="Phobius"/>
    </source>
</evidence>
<evidence type="ECO:0000256" key="1">
    <source>
        <dbReference type="ARBA" id="ARBA00004651"/>
    </source>
</evidence>
<dbReference type="GO" id="GO:0050897">
    <property type="term" value="F:cobalt ion binding"/>
    <property type="evidence" value="ECO:0007669"/>
    <property type="project" value="TreeGrafter"/>
</dbReference>
<dbReference type="GO" id="GO:0005886">
    <property type="term" value="C:plasma membrane"/>
    <property type="evidence" value="ECO:0007669"/>
    <property type="project" value="UniProtKB-SubCell"/>
</dbReference>
<evidence type="ECO:0000256" key="8">
    <source>
        <dbReference type="ARBA" id="ARBA00023065"/>
    </source>
</evidence>
<keyword evidence="5 12" id="KW-0812">Transmembrane</keyword>
<evidence type="ECO:0000256" key="7">
    <source>
        <dbReference type="ARBA" id="ARBA00022989"/>
    </source>
</evidence>
<evidence type="ECO:0000256" key="5">
    <source>
        <dbReference type="ARBA" id="ARBA00022692"/>
    </source>
</evidence>
<comment type="subcellular location">
    <subcellularLocation>
        <location evidence="1">Cell membrane</location>
        <topology evidence="1">Multi-pass membrane protein</topology>
    </subcellularLocation>
</comment>
<reference evidence="13" key="1">
    <citation type="submission" date="2022-09" db="EMBL/GenBank/DDBJ databases">
        <title>Intensive care unit water sources are persistently colonized with multi-drug resistant bacteria and are the site of extensive horizontal gene transfer of antibiotic resistance genes.</title>
        <authorList>
            <person name="Diorio-Toth L."/>
        </authorList>
    </citation>
    <scope>NUCLEOTIDE SEQUENCE</scope>
    <source>
        <strain evidence="13">GD03659</strain>
    </source>
</reference>
<keyword evidence="7 12" id="KW-1133">Transmembrane helix</keyword>
<sequence>MLAVPTAIAGIYGMNFENMPELKTQWGYFVILGVIAAVCIGLYIRFKRSHWL</sequence>
<dbReference type="FunFam" id="1.20.58.340:FF:000004">
    <property type="entry name" value="Magnesium transport protein CorA"/>
    <property type="match status" value="1"/>
</dbReference>
<organism evidence="13 14">
    <name type="scientific">Sphingobium yanoikuyae</name>
    <name type="common">Sphingomonas yanoikuyae</name>
    <dbReference type="NCBI Taxonomy" id="13690"/>
    <lineage>
        <taxon>Bacteria</taxon>
        <taxon>Pseudomonadati</taxon>
        <taxon>Pseudomonadota</taxon>
        <taxon>Alphaproteobacteria</taxon>
        <taxon>Sphingomonadales</taxon>
        <taxon>Sphingomonadaceae</taxon>
        <taxon>Sphingobium</taxon>
    </lineage>
</organism>
<gene>
    <name evidence="13" type="ORF">N5J77_17490</name>
</gene>
<evidence type="ECO:0000313" key="13">
    <source>
        <dbReference type="EMBL" id="MDH2132926.1"/>
    </source>
</evidence>
<dbReference type="PANTHER" id="PTHR46494">
    <property type="entry name" value="CORA FAMILY METAL ION TRANSPORTER (EUROFUNG)"/>
    <property type="match status" value="1"/>
</dbReference>
<keyword evidence="6" id="KW-0460">Magnesium</keyword>
<proteinExistence type="inferred from homology"/>
<evidence type="ECO:0000256" key="11">
    <source>
        <dbReference type="ARBA" id="ARBA00045497"/>
    </source>
</evidence>
<dbReference type="SUPFAM" id="SSF144083">
    <property type="entry name" value="Magnesium transport protein CorA, transmembrane region"/>
    <property type="match status" value="1"/>
</dbReference>
<dbReference type="GO" id="GO:0000287">
    <property type="term" value="F:magnesium ion binding"/>
    <property type="evidence" value="ECO:0007669"/>
    <property type="project" value="TreeGrafter"/>
</dbReference>
<dbReference type="InterPro" id="IPR045863">
    <property type="entry name" value="CorA_TM1_TM2"/>
</dbReference>
<dbReference type="GO" id="GO:0015095">
    <property type="term" value="F:magnesium ion transmembrane transporter activity"/>
    <property type="evidence" value="ECO:0007669"/>
    <property type="project" value="TreeGrafter"/>
</dbReference>
<dbReference type="PANTHER" id="PTHR46494:SF1">
    <property type="entry name" value="CORA FAMILY METAL ION TRANSPORTER (EUROFUNG)"/>
    <property type="match status" value="1"/>
</dbReference>
<comment type="similarity">
    <text evidence="2">Belongs to the CorA metal ion transporter (MIT) (TC 1.A.35) family.</text>
</comment>
<evidence type="ECO:0000313" key="14">
    <source>
        <dbReference type="Proteomes" id="UP001162318"/>
    </source>
</evidence>
<evidence type="ECO:0000256" key="3">
    <source>
        <dbReference type="ARBA" id="ARBA00022448"/>
    </source>
</evidence>
<name>A0AA42WYN0_SPHYA</name>
<feature type="transmembrane region" description="Helical" evidence="12">
    <location>
        <begin position="26"/>
        <end position="46"/>
    </location>
</feature>
<keyword evidence="8" id="KW-0406">Ion transport</keyword>
<keyword evidence="4" id="KW-1003">Cell membrane</keyword>
<keyword evidence="3" id="KW-0813">Transport</keyword>